<keyword evidence="14" id="KW-0067">ATP-binding</keyword>
<evidence type="ECO:0000256" key="6">
    <source>
        <dbReference type="ARBA" id="ARBA00022692"/>
    </source>
</evidence>
<dbReference type="Proteomes" id="UP001261125">
    <property type="component" value="Unassembled WGS sequence"/>
</dbReference>
<evidence type="ECO:0000256" key="2">
    <source>
        <dbReference type="ARBA" id="ARBA00004236"/>
    </source>
</evidence>
<dbReference type="SMART" id="SM00304">
    <property type="entry name" value="HAMP"/>
    <property type="match status" value="1"/>
</dbReference>
<dbReference type="PRINTS" id="PR00344">
    <property type="entry name" value="BCTRLSENSOR"/>
</dbReference>
<proteinExistence type="predicted"/>
<dbReference type="InterPro" id="IPR050428">
    <property type="entry name" value="TCS_sensor_his_kinase"/>
</dbReference>
<keyword evidence="14" id="KW-0547">Nucleotide-binding</keyword>
<dbReference type="Gene3D" id="3.30.565.10">
    <property type="entry name" value="Histidine kinase-like ATPase, C-terminal domain"/>
    <property type="match status" value="1"/>
</dbReference>
<dbReference type="SMART" id="SM00388">
    <property type="entry name" value="HisKA"/>
    <property type="match status" value="1"/>
</dbReference>
<comment type="caution">
    <text evidence="14">The sequence shown here is derived from an EMBL/GenBank/DDBJ whole genome shotgun (WGS) entry which is preliminary data.</text>
</comment>
<accession>A0ABU3SPH5</accession>
<feature type="transmembrane region" description="Helical" evidence="11">
    <location>
        <begin position="147"/>
        <end position="173"/>
    </location>
</feature>
<gene>
    <name evidence="14" type="ORF">RWH44_13405</name>
</gene>
<evidence type="ECO:0000256" key="1">
    <source>
        <dbReference type="ARBA" id="ARBA00000085"/>
    </source>
</evidence>
<keyword evidence="9" id="KW-0902">Two-component regulatory system</keyword>
<dbReference type="EMBL" id="JAWDIT010000004">
    <property type="protein sequence ID" value="MDU0346694.1"/>
    <property type="molecule type" value="Genomic_DNA"/>
</dbReference>
<evidence type="ECO:0000313" key="15">
    <source>
        <dbReference type="Proteomes" id="UP001261125"/>
    </source>
</evidence>
<keyword evidence="15" id="KW-1185">Reference proteome</keyword>
<dbReference type="Pfam" id="PF00512">
    <property type="entry name" value="HisKA"/>
    <property type="match status" value="1"/>
</dbReference>
<dbReference type="PANTHER" id="PTHR45436">
    <property type="entry name" value="SENSOR HISTIDINE KINASE YKOH"/>
    <property type="match status" value="1"/>
</dbReference>
<evidence type="ECO:0000259" key="13">
    <source>
        <dbReference type="PROSITE" id="PS50885"/>
    </source>
</evidence>
<keyword evidence="4" id="KW-0597">Phosphoprotein</keyword>
<dbReference type="InterPro" id="IPR003660">
    <property type="entry name" value="HAMP_dom"/>
</dbReference>
<dbReference type="EC" id="2.7.13.3" evidence="3"/>
<reference evidence="14 15" key="1">
    <citation type="submission" date="2023-09" db="EMBL/GenBank/DDBJ databases">
        <title>Microbacterium fusihabitans sp. nov., Microbacterium phycihabitans sp. nov., and Microbacterium cervinum sp. nov., isolated from dried seaweeds of beach.</title>
        <authorList>
            <person name="Lee S.D."/>
        </authorList>
    </citation>
    <scope>NUCLEOTIDE SEQUENCE [LARGE SCALE GENOMIC DNA]</scope>
    <source>
        <strain evidence="14 15">KSW2-29</strain>
    </source>
</reference>
<dbReference type="Gene3D" id="6.10.340.10">
    <property type="match status" value="1"/>
</dbReference>
<evidence type="ECO:0000256" key="4">
    <source>
        <dbReference type="ARBA" id="ARBA00022553"/>
    </source>
</evidence>
<dbReference type="CDD" id="cd00075">
    <property type="entry name" value="HATPase"/>
    <property type="match status" value="1"/>
</dbReference>
<dbReference type="PANTHER" id="PTHR45436:SF5">
    <property type="entry name" value="SENSOR HISTIDINE KINASE TRCS"/>
    <property type="match status" value="1"/>
</dbReference>
<dbReference type="CDD" id="cd06225">
    <property type="entry name" value="HAMP"/>
    <property type="match status" value="1"/>
</dbReference>
<organism evidence="14 15">
    <name type="scientific">Microbacterium phycohabitans</name>
    <dbReference type="NCBI Taxonomy" id="3075993"/>
    <lineage>
        <taxon>Bacteria</taxon>
        <taxon>Bacillati</taxon>
        <taxon>Actinomycetota</taxon>
        <taxon>Actinomycetes</taxon>
        <taxon>Micrococcales</taxon>
        <taxon>Microbacteriaceae</taxon>
        <taxon>Microbacterium</taxon>
    </lineage>
</organism>
<evidence type="ECO:0000313" key="14">
    <source>
        <dbReference type="EMBL" id="MDU0346694.1"/>
    </source>
</evidence>
<dbReference type="SUPFAM" id="SSF47384">
    <property type="entry name" value="Homodimeric domain of signal transducing histidine kinase"/>
    <property type="match status" value="1"/>
</dbReference>
<dbReference type="SUPFAM" id="SSF55874">
    <property type="entry name" value="ATPase domain of HSP90 chaperone/DNA topoisomerase II/histidine kinase"/>
    <property type="match status" value="1"/>
</dbReference>
<dbReference type="InterPro" id="IPR036097">
    <property type="entry name" value="HisK_dim/P_sf"/>
</dbReference>
<evidence type="ECO:0000256" key="3">
    <source>
        <dbReference type="ARBA" id="ARBA00012438"/>
    </source>
</evidence>
<evidence type="ECO:0000256" key="11">
    <source>
        <dbReference type="SAM" id="Phobius"/>
    </source>
</evidence>
<keyword evidence="7" id="KW-0418">Kinase</keyword>
<dbReference type="InterPro" id="IPR036890">
    <property type="entry name" value="HATPase_C_sf"/>
</dbReference>
<keyword evidence="10 11" id="KW-0472">Membrane</keyword>
<dbReference type="RefSeq" id="WP_316004948.1">
    <property type="nucleotide sequence ID" value="NZ_JAWDIT010000004.1"/>
</dbReference>
<evidence type="ECO:0000256" key="5">
    <source>
        <dbReference type="ARBA" id="ARBA00022679"/>
    </source>
</evidence>
<dbReference type="Gene3D" id="1.10.287.130">
    <property type="match status" value="1"/>
</dbReference>
<name>A0ABU3SPH5_9MICO</name>
<evidence type="ECO:0000256" key="7">
    <source>
        <dbReference type="ARBA" id="ARBA00022777"/>
    </source>
</evidence>
<sequence>MTAVIGMVAFILVMIGISTSAILSGVLYVNLGAQVDEAAASIQQRTIFQNSAEQVLASGFFDPGTLLVMNSRGAGITGAVVGDEGARALSADDLSRIADSLQAAEESNAQTVELPNLGEYLVRTFPAPGGDSLFLVGLPLSSVTSTIGAILTTVALVTTGGLLLLGAIIAIVIRLGLRPLRSVAETATRVASLRMDQGDVSITERVPADQVDDHTEIGQVGLALNTLLDRVDASLSARQRNEELMRRFVADASHELRTPLASIRGFSELSLRAMRQAQDDESRQRTALAVETTEQSLERIQAQSLRMTTLVEDLLLLARLDEGQELVYGSVDLTQLAVEAVGDARPAGPDHSWSIDVPDEPVELAGDASRLHQVVANLLANARTHTPAGSTVTVSVAHEGAEAVLRVHDDGPGIDPSVASQLFERFARADRSRDRKTGGTGLGLSIARAIVDAHNGTITVRSSPGDTTFEVRLPAKPADPV</sequence>
<keyword evidence="6 11" id="KW-0812">Transmembrane</keyword>
<evidence type="ECO:0000256" key="9">
    <source>
        <dbReference type="ARBA" id="ARBA00023012"/>
    </source>
</evidence>
<keyword evidence="5" id="KW-0808">Transferase</keyword>
<comment type="subcellular location">
    <subcellularLocation>
        <location evidence="2">Cell membrane</location>
    </subcellularLocation>
</comment>
<feature type="transmembrane region" description="Helical" evidence="11">
    <location>
        <begin position="7"/>
        <end position="29"/>
    </location>
</feature>
<dbReference type="InterPro" id="IPR003661">
    <property type="entry name" value="HisK_dim/P_dom"/>
</dbReference>
<dbReference type="GO" id="GO:0005524">
    <property type="term" value="F:ATP binding"/>
    <property type="evidence" value="ECO:0007669"/>
    <property type="project" value="UniProtKB-KW"/>
</dbReference>
<evidence type="ECO:0000256" key="10">
    <source>
        <dbReference type="ARBA" id="ARBA00023136"/>
    </source>
</evidence>
<keyword evidence="8 11" id="KW-1133">Transmembrane helix</keyword>
<evidence type="ECO:0000256" key="8">
    <source>
        <dbReference type="ARBA" id="ARBA00022989"/>
    </source>
</evidence>
<dbReference type="Pfam" id="PF00672">
    <property type="entry name" value="HAMP"/>
    <property type="match status" value="1"/>
</dbReference>
<dbReference type="SMART" id="SM00387">
    <property type="entry name" value="HATPase_c"/>
    <property type="match status" value="1"/>
</dbReference>
<dbReference type="InterPro" id="IPR004358">
    <property type="entry name" value="Sig_transdc_His_kin-like_C"/>
</dbReference>
<protein>
    <recommendedName>
        <fullName evidence="3">histidine kinase</fullName>
        <ecNumber evidence="3">2.7.13.3</ecNumber>
    </recommendedName>
</protein>
<dbReference type="PROSITE" id="PS50109">
    <property type="entry name" value="HIS_KIN"/>
    <property type="match status" value="1"/>
</dbReference>
<dbReference type="InterPro" id="IPR003594">
    <property type="entry name" value="HATPase_dom"/>
</dbReference>
<dbReference type="PROSITE" id="PS50885">
    <property type="entry name" value="HAMP"/>
    <property type="match status" value="1"/>
</dbReference>
<feature type="domain" description="Histidine kinase" evidence="12">
    <location>
        <begin position="251"/>
        <end position="477"/>
    </location>
</feature>
<feature type="domain" description="HAMP" evidence="13">
    <location>
        <begin position="174"/>
        <end position="236"/>
    </location>
</feature>
<evidence type="ECO:0000259" key="12">
    <source>
        <dbReference type="PROSITE" id="PS50109"/>
    </source>
</evidence>
<dbReference type="CDD" id="cd00082">
    <property type="entry name" value="HisKA"/>
    <property type="match status" value="1"/>
</dbReference>
<comment type="catalytic activity">
    <reaction evidence="1">
        <text>ATP + protein L-histidine = ADP + protein N-phospho-L-histidine.</text>
        <dbReference type="EC" id="2.7.13.3"/>
    </reaction>
</comment>
<dbReference type="InterPro" id="IPR005467">
    <property type="entry name" value="His_kinase_dom"/>
</dbReference>
<dbReference type="Pfam" id="PF02518">
    <property type="entry name" value="HATPase_c"/>
    <property type="match status" value="1"/>
</dbReference>